<dbReference type="AlphaFoldDB" id="A0A834STW1"/>
<comment type="caution">
    <text evidence="2">The sequence shown here is derived from an EMBL/GenBank/DDBJ whole genome shotgun (WGS) entry which is preliminary data.</text>
</comment>
<dbReference type="GO" id="GO:0003964">
    <property type="term" value="F:RNA-directed DNA polymerase activity"/>
    <property type="evidence" value="ECO:0007669"/>
    <property type="project" value="UniProtKB-KW"/>
</dbReference>
<evidence type="ECO:0000313" key="2">
    <source>
        <dbReference type="EMBL" id="KAF7807602.1"/>
    </source>
</evidence>
<keyword evidence="2" id="KW-0695">RNA-directed DNA polymerase</keyword>
<sequence length="478" mass="53139">MADAGLRASAREVEQGQPQQEMREKWGDSMEWETVEERSIAVAETALADPGSETPATRLLRTTTAIKELIVTQDQIFKEKKEALSRNQVRGVNTRGKGSIPMKNLQKENVTRMNSKLQMGGQLGKSRDDPNMKQNITFGTIGTLFNPNAIEVSKLSFKIKDNSVSSPNSKMADDVSPKSNLRIELSDKEKEAIHKPWENALIIRHWGKIFDKLGLGKRISEIWKLKVPPQLVNIGLGFLVMIPGCIKDRWKALLAGIIHVEGHFLYVRPWVPCFNPAHALREAFSSVPMPANIVQDGFHQQILVEGLSGFCMECGGTNHASMACHLSKLKEKGDTIPVEVPSEIGWRVVECRRKNTGKKDTVVRKTQISNSITASRPSLKAQTGKEMDLGLDVLGPRPLRGGKGKSQDFGAVEDLNISGFSAKCKHKQSEPSDTYNTLIVSPLQNRVEEPEIGNHNPPLLLDISQFKENYDLHKNTVD</sequence>
<reference evidence="2" key="1">
    <citation type="submission" date="2020-09" db="EMBL/GenBank/DDBJ databases">
        <title>Genome-Enabled Discovery of Anthraquinone Biosynthesis in Senna tora.</title>
        <authorList>
            <person name="Kang S.-H."/>
            <person name="Pandey R.P."/>
            <person name="Lee C.-M."/>
            <person name="Sim J.-S."/>
            <person name="Jeong J.-T."/>
            <person name="Choi B.-S."/>
            <person name="Jung M."/>
            <person name="Ginzburg D."/>
            <person name="Zhao K."/>
            <person name="Won S.Y."/>
            <person name="Oh T.-J."/>
            <person name="Yu Y."/>
            <person name="Kim N.-H."/>
            <person name="Lee O.R."/>
            <person name="Lee T.-H."/>
            <person name="Bashyal P."/>
            <person name="Kim T.-S."/>
            <person name="Lee W.-H."/>
            <person name="Kawkins C."/>
            <person name="Kim C.-K."/>
            <person name="Kim J.S."/>
            <person name="Ahn B.O."/>
            <person name="Rhee S.Y."/>
            <person name="Sohng J.K."/>
        </authorList>
    </citation>
    <scope>NUCLEOTIDE SEQUENCE</scope>
    <source>
        <tissue evidence="2">Leaf</tissue>
    </source>
</reference>
<accession>A0A834STW1</accession>
<dbReference type="EMBL" id="JAAIUW010000012">
    <property type="protein sequence ID" value="KAF7807602.1"/>
    <property type="molecule type" value="Genomic_DNA"/>
</dbReference>
<organism evidence="2 3">
    <name type="scientific">Senna tora</name>
    <dbReference type="NCBI Taxonomy" id="362788"/>
    <lineage>
        <taxon>Eukaryota</taxon>
        <taxon>Viridiplantae</taxon>
        <taxon>Streptophyta</taxon>
        <taxon>Embryophyta</taxon>
        <taxon>Tracheophyta</taxon>
        <taxon>Spermatophyta</taxon>
        <taxon>Magnoliopsida</taxon>
        <taxon>eudicotyledons</taxon>
        <taxon>Gunneridae</taxon>
        <taxon>Pentapetalae</taxon>
        <taxon>rosids</taxon>
        <taxon>fabids</taxon>
        <taxon>Fabales</taxon>
        <taxon>Fabaceae</taxon>
        <taxon>Caesalpinioideae</taxon>
        <taxon>Cassia clade</taxon>
        <taxon>Senna</taxon>
    </lineage>
</organism>
<keyword evidence="3" id="KW-1185">Reference proteome</keyword>
<protein>
    <submittedName>
        <fullName evidence="2">Reverse transcriptase</fullName>
    </submittedName>
</protein>
<keyword evidence="2" id="KW-0808">Transferase</keyword>
<proteinExistence type="predicted"/>
<gene>
    <name evidence="2" type="ORF">G2W53_039763</name>
</gene>
<evidence type="ECO:0000256" key="1">
    <source>
        <dbReference type="SAM" id="MobiDB-lite"/>
    </source>
</evidence>
<name>A0A834STW1_9FABA</name>
<evidence type="ECO:0000313" key="3">
    <source>
        <dbReference type="Proteomes" id="UP000634136"/>
    </source>
</evidence>
<keyword evidence="2" id="KW-0548">Nucleotidyltransferase</keyword>
<feature type="region of interest" description="Disordered" evidence="1">
    <location>
        <begin position="1"/>
        <end position="30"/>
    </location>
</feature>
<dbReference type="Proteomes" id="UP000634136">
    <property type="component" value="Unassembled WGS sequence"/>
</dbReference>